<dbReference type="CDD" id="cd00462">
    <property type="entry name" value="PTH"/>
    <property type="match status" value="1"/>
</dbReference>
<dbReference type="InterPro" id="IPR036416">
    <property type="entry name" value="Pept_tRNA_hydro_sf"/>
</dbReference>
<dbReference type="EMBL" id="PFEQ01000013">
    <property type="protein sequence ID" value="PJE73988.1"/>
    <property type="molecule type" value="Genomic_DNA"/>
</dbReference>
<keyword evidence="1" id="KW-0820">tRNA-binding</keyword>
<evidence type="ECO:0000313" key="4">
    <source>
        <dbReference type="EMBL" id="PJE73988.1"/>
    </source>
</evidence>
<dbReference type="Gene3D" id="3.40.50.1470">
    <property type="entry name" value="Peptidyl-tRNA hydrolase"/>
    <property type="match status" value="1"/>
</dbReference>
<dbReference type="SUPFAM" id="SSF53178">
    <property type="entry name" value="Peptidyl-tRNA hydrolase-like"/>
    <property type="match status" value="1"/>
</dbReference>
<dbReference type="Pfam" id="PF01195">
    <property type="entry name" value="Pept_tRNA_hydro"/>
    <property type="match status" value="1"/>
</dbReference>
<protein>
    <submittedName>
        <fullName evidence="4">Aminoacyl-tRNA hydrolase</fullName>
    </submittedName>
</protein>
<dbReference type="PANTHER" id="PTHR17224:SF1">
    <property type="entry name" value="PEPTIDYL-TRNA HYDROLASE"/>
    <property type="match status" value="1"/>
</dbReference>
<evidence type="ECO:0000256" key="1">
    <source>
        <dbReference type="ARBA" id="ARBA00022555"/>
    </source>
</evidence>
<dbReference type="GO" id="GO:0000049">
    <property type="term" value="F:tRNA binding"/>
    <property type="evidence" value="ECO:0007669"/>
    <property type="project" value="UniProtKB-KW"/>
</dbReference>
<evidence type="ECO:0000313" key="5">
    <source>
        <dbReference type="Proteomes" id="UP000228700"/>
    </source>
</evidence>
<dbReference type="InterPro" id="IPR001328">
    <property type="entry name" value="Pept_tRNA_hydro"/>
</dbReference>
<dbReference type="Proteomes" id="UP000228700">
    <property type="component" value="Unassembled WGS sequence"/>
</dbReference>
<name>A0A2M8LBJ7_9BACT</name>
<dbReference type="GO" id="GO:0004045">
    <property type="term" value="F:peptidyl-tRNA hydrolase activity"/>
    <property type="evidence" value="ECO:0007669"/>
    <property type="project" value="InterPro"/>
</dbReference>
<proteinExistence type="predicted"/>
<dbReference type="PANTHER" id="PTHR17224">
    <property type="entry name" value="PEPTIDYL-TRNA HYDROLASE"/>
    <property type="match status" value="1"/>
</dbReference>
<gene>
    <name evidence="4" type="ORF">COV01_02655</name>
</gene>
<comment type="caution">
    <text evidence="4">The sequence shown here is derived from an EMBL/GenBank/DDBJ whole genome shotgun (WGS) entry which is preliminary data.</text>
</comment>
<reference evidence="5" key="1">
    <citation type="submission" date="2017-09" db="EMBL/GenBank/DDBJ databases">
        <title>Depth-based differentiation of microbial function through sediment-hosted aquifers and enrichment of novel symbionts in the deep terrestrial subsurface.</title>
        <authorList>
            <person name="Probst A.J."/>
            <person name="Ladd B."/>
            <person name="Jarett J.K."/>
            <person name="Geller-Mcgrath D.E."/>
            <person name="Sieber C.M.K."/>
            <person name="Emerson J.B."/>
            <person name="Anantharaman K."/>
            <person name="Thomas B.C."/>
            <person name="Malmstrom R."/>
            <person name="Stieglmeier M."/>
            <person name="Klingl A."/>
            <person name="Woyke T."/>
            <person name="Ryan C.M."/>
            <person name="Banfield J.F."/>
        </authorList>
    </citation>
    <scope>NUCLEOTIDE SEQUENCE [LARGE SCALE GENOMIC DNA]</scope>
</reference>
<sequence>MHMIIIGLGNPGQEYENTRHNAGRMSVMRFAKTHDVGDWKYDKKSNSLIIKGKIGKKATALVLPETFMNKSGASAKVFISSTKKAKDLIVVHDDLDLPLGRAKMSWDKSSGGHKGVESVIRAVGTQAFWRIRIGISKGGKNGTVKKPSGDALLDNFIVAPFKPAEMDEMKLVMKKVVECLETAVSDSPGRAMSELNRVFNK</sequence>
<keyword evidence="3" id="KW-0694">RNA-binding</keyword>
<keyword evidence="2 4" id="KW-0378">Hydrolase</keyword>
<organism evidence="4 5">
    <name type="scientific">Candidatus Taylorbacteria bacterium CG10_big_fil_rev_8_21_14_0_10_41_48</name>
    <dbReference type="NCBI Taxonomy" id="1975024"/>
    <lineage>
        <taxon>Bacteria</taxon>
        <taxon>Candidatus Tayloriibacteriota</taxon>
    </lineage>
</organism>
<evidence type="ECO:0000256" key="2">
    <source>
        <dbReference type="ARBA" id="ARBA00022801"/>
    </source>
</evidence>
<accession>A0A2M8LBJ7</accession>
<dbReference type="NCBIfam" id="TIGR00447">
    <property type="entry name" value="pth"/>
    <property type="match status" value="1"/>
</dbReference>
<dbReference type="AlphaFoldDB" id="A0A2M8LBJ7"/>
<evidence type="ECO:0000256" key="3">
    <source>
        <dbReference type="ARBA" id="ARBA00022884"/>
    </source>
</evidence>